<protein>
    <submittedName>
        <fullName evidence="2">Pyridoxal phosphate-dependent aminotransferase</fullName>
    </submittedName>
</protein>
<dbReference type="SUPFAM" id="SSF53383">
    <property type="entry name" value="PLP-dependent transferases"/>
    <property type="match status" value="1"/>
</dbReference>
<dbReference type="GeneID" id="68615060"/>
<dbReference type="InterPro" id="IPR015421">
    <property type="entry name" value="PyrdxlP-dep_Trfase_major"/>
</dbReference>
<accession>A0AAV3UBE1</accession>
<dbReference type="RefSeq" id="WP_227775144.1">
    <property type="nucleotide sequence ID" value="NZ_BAABKX010000001.1"/>
</dbReference>
<keyword evidence="2" id="KW-0808">Transferase</keyword>
<evidence type="ECO:0000313" key="3">
    <source>
        <dbReference type="Proteomes" id="UP001501729"/>
    </source>
</evidence>
<dbReference type="Gene3D" id="3.90.1150.10">
    <property type="entry name" value="Aspartate Aminotransferase, domain 1"/>
    <property type="match status" value="1"/>
</dbReference>
<dbReference type="Gene3D" id="3.40.640.10">
    <property type="entry name" value="Type I PLP-dependent aspartate aminotransferase-like (Major domain)"/>
    <property type="match status" value="1"/>
</dbReference>
<dbReference type="PANTHER" id="PTHR43510:SF1">
    <property type="entry name" value="AMINOTRANSFERASE FUNCTION, HYPOTHETICAL (EUROFUNG)"/>
    <property type="match status" value="1"/>
</dbReference>
<name>A0AAV3UBE1_9EURY</name>
<reference evidence="2 3" key="1">
    <citation type="journal article" date="2019" name="Int. J. Syst. Evol. Microbiol.">
        <title>The Global Catalogue of Microorganisms (GCM) 10K type strain sequencing project: providing services to taxonomists for standard genome sequencing and annotation.</title>
        <authorList>
            <consortium name="The Broad Institute Genomics Platform"/>
            <consortium name="The Broad Institute Genome Sequencing Center for Infectious Disease"/>
            <person name="Wu L."/>
            <person name="Ma J."/>
        </authorList>
    </citation>
    <scope>NUCLEOTIDE SEQUENCE [LARGE SCALE GENOMIC DNA]</scope>
    <source>
        <strain evidence="2 3">JCM 17504</strain>
    </source>
</reference>
<dbReference type="GO" id="GO:0030170">
    <property type="term" value="F:pyridoxal phosphate binding"/>
    <property type="evidence" value="ECO:0007669"/>
    <property type="project" value="InterPro"/>
</dbReference>
<dbReference type="GO" id="GO:0008483">
    <property type="term" value="F:transaminase activity"/>
    <property type="evidence" value="ECO:0007669"/>
    <property type="project" value="UniProtKB-KW"/>
</dbReference>
<dbReference type="EMBL" id="BAABKX010000001">
    <property type="protein sequence ID" value="GAA5041446.1"/>
    <property type="molecule type" value="Genomic_DNA"/>
</dbReference>
<dbReference type="AlphaFoldDB" id="A0AAV3UBE1"/>
<dbReference type="InterPro" id="IPR015424">
    <property type="entry name" value="PyrdxlP-dep_Trfase"/>
</dbReference>
<dbReference type="PANTHER" id="PTHR43510">
    <property type="entry name" value="AMINOTRANSFERASE FUNCTION, HYPOTHETICAL (EUROFUNG)"/>
    <property type="match status" value="1"/>
</dbReference>
<gene>
    <name evidence="2" type="ORF">GCM10025751_03670</name>
</gene>
<dbReference type="InterPro" id="IPR004839">
    <property type="entry name" value="Aminotransferase_I/II_large"/>
</dbReference>
<dbReference type="InterPro" id="IPR015422">
    <property type="entry name" value="PyrdxlP-dep_Trfase_small"/>
</dbReference>
<organism evidence="2 3">
    <name type="scientific">Haladaptatus pallidirubidus</name>
    <dbReference type="NCBI Taxonomy" id="1008152"/>
    <lineage>
        <taxon>Archaea</taxon>
        <taxon>Methanobacteriati</taxon>
        <taxon>Methanobacteriota</taxon>
        <taxon>Stenosarchaea group</taxon>
        <taxon>Halobacteria</taxon>
        <taxon>Halobacteriales</taxon>
        <taxon>Haladaptataceae</taxon>
        <taxon>Haladaptatus</taxon>
    </lineage>
</organism>
<feature type="domain" description="Aminotransferase class I/classII large" evidence="1">
    <location>
        <begin position="51"/>
        <end position="369"/>
    </location>
</feature>
<dbReference type="Pfam" id="PF00155">
    <property type="entry name" value="Aminotran_1_2"/>
    <property type="match status" value="1"/>
</dbReference>
<proteinExistence type="predicted"/>
<evidence type="ECO:0000259" key="1">
    <source>
        <dbReference type="Pfam" id="PF00155"/>
    </source>
</evidence>
<dbReference type="Proteomes" id="UP001501729">
    <property type="component" value="Unassembled WGS sequence"/>
</dbReference>
<comment type="caution">
    <text evidence="2">The sequence shown here is derived from an EMBL/GenBank/DDBJ whole genome shotgun (WGS) entry which is preliminary data.</text>
</comment>
<dbReference type="CDD" id="cd00609">
    <property type="entry name" value="AAT_like"/>
    <property type="match status" value="1"/>
</dbReference>
<sequence>MFPDIEYLDWISGRPDSAKYDLGSSDLRRPFPDPDGVVPPDLADLPAPPENVELENIIAEGYEVESENVLVTAGATHANFLAVAAALNDAGEELNSVETDTDDSAGQQNPRVLVEKPGYEPLVATPRGLGATVDRFYRLQENDYALDPGRVSGATTDDTRCIVVTNRHNPSGNRAERETIADASSAAADNGASLIVDEVYAPFCENDDPSVFGGPTAAGLPNTVVTNSLTKFHGFGSVRIGWLVADAEFVSRARSIMHHVPAVSGPAVALARRALYSDIQLAEQSRERIIENRELLSEFVSGRDDLTGTATAGCTYGFFQHESADGDDVSEAAWEEGVLIVPGRFFDDRERFRLSLGLDGQSVEEGLEVFGSVLDEL</sequence>
<keyword evidence="3" id="KW-1185">Reference proteome</keyword>
<keyword evidence="2" id="KW-0032">Aminotransferase</keyword>
<evidence type="ECO:0000313" key="2">
    <source>
        <dbReference type="EMBL" id="GAA5041446.1"/>
    </source>
</evidence>